<dbReference type="KEGG" id="vg:16414500"/>
<name>S6DA99_9VIRU</name>
<dbReference type="Proteomes" id="UP000154968">
    <property type="component" value="Segment"/>
</dbReference>
<protein>
    <submittedName>
        <fullName evidence="2">Uncharacterized protein</fullName>
    </submittedName>
</protein>
<accession>S6DA99</accession>
<evidence type="ECO:0000313" key="2">
    <source>
        <dbReference type="EMBL" id="CCV01838.1"/>
    </source>
</evidence>
<dbReference type="RefSeq" id="YP_008357459.1">
    <property type="nucleotide sequence ID" value="NC_021901.1"/>
</dbReference>
<sequence>MEDKNIIINDTKYNFFKFYNVNQPLTELKYFNCERLVFAKPVARKLPETNISFNRIFVAISGPKTRTITEGLKGVYDVDELLDYDSQLKTTEFTNKYDFTKLEDTDYHILVDYFYYKNNIDETINEPSFIYNLSDKLYHDEPTQRELVESKFTVFNATEIFKKKPSLINKIPSEHYHILLSKKWLKDNLSEKYMKTMVEEYKPLVFSSEEVFSFGVSRNTLDTNNISYQISLCLYDRENPKDEEIKWAAKYEELASVCRNHLKTSEFKKLKGLIDTMKGLSWKGNEIGDADGPKLYPKVMFNQKKEEFITVFMDETDEIIEDPKTILDKRGRIRVALRFESIFVGSKVALQVRANDVLISKWIEAYKPRALIVRKNKASPPSKNAIKVSDKSDDESDLNSSSSEEEEEEEVKKPVKRVVKTVKMSN</sequence>
<evidence type="ECO:0000313" key="3">
    <source>
        <dbReference type="Proteomes" id="UP000154968"/>
    </source>
</evidence>
<dbReference type="Pfam" id="PF10927">
    <property type="entry name" value="DUF2738"/>
    <property type="match status" value="1"/>
</dbReference>
<dbReference type="InterPro" id="IPR024416">
    <property type="entry name" value="DUF2738"/>
</dbReference>
<organism evidence="2 3">
    <name type="scientific">Invertebrate iridescent virus 22</name>
    <dbReference type="NCBI Taxonomy" id="345198"/>
    <lineage>
        <taxon>Viruses</taxon>
        <taxon>Varidnaviria</taxon>
        <taxon>Bamfordvirae</taxon>
        <taxon>Nucleocytoviricota</taxon>
        <taxon>Megaviricetes</taxon>
        <taxon>Pimascovirales</taxon>
        <taxon>Pimascovirales incertae sedis</taxon>
        <taxon>Iridoviridae</taxon>
        <taxon>Betairidovirinae</taxon>
        <taxon>Chloriridovirus</taxon>
        <taxon>Chloriridovirus simulium1</taxon>
    </lineage>
</organism>
<dbReference type="GeneID" id="16414500"/>
<dbReference type="EMBL" id="HF920633">
    <property type="protein sequence ID" value="CCV01838.1"/>
    <property type="molecule type" value="Genomic_DNA"/>
</dbReference>
<feature type="region of interest" description="Disordered" evidence="1">
    <location>
        <begin position="378"/>
        <end position="415"/>
    </location>
</feature>
<reference evidence="2 3" key="1">
    <citation type="journal article" date="2013" name="J. Gen. Virol.">
        <title>Complete genome sequence of invertebrate iridescent virus 22 isolated from a blackfly larva.</title>
        <authorList>
            <person name="Piegu B."/>
            <person name="Guizard S."/>
            <person name="Spears T."/>
            <person name="Cruaud C."/>
            <person name="Couloux A."/>
            <person name="Bideshi D.K."/>
            <person name="Federici B.A."/>
            <person name="Bigot Y."/>
        </authorList>
    </citation>
    <scope>NUCLEOTIDE SEQUENCE [LARGE SCALE GENOMIC DNA]</scope>
</reference>
<proteinExistence type="predicted"/>
<feature type="compositionally biased region" description="Acidic residues" evidence="1">
    <location>
        <begin position="392"/>
        <end position="409"/>
    </location>
</feature>
<evidence type="ECO:0000256" key="1">
    <source>
        <dbReference type="SAM" id="MobiDB-lite"/>
    </source>
</evidence>
<keyword evidence="3" id="KW-1185">Reference proteome</keyword>
<gene>
    <name evidence="2" type="primary">161R</name>
    <name evidence="2" type="ORF">IIV22_161R</name>
</gene>